<dbReference type="RefSeq" id="WP_285930664.1">
    <property type="nucleotide sequence ID" value="NZ_JASTZU010000018.1"/>
</dbReference>
<reference evidence="1 2" key="1">
    <citation type="submission" date="2023-06" db="EMBL/GenBank/DDBJ databases">
        <title>Aquibacillus rhizosphaerae LR5S19.</title>
        <authorList>
            <person name="Sun J.-Q."/>
        </authorList>
    </citation>
    <scope>NUCLEOTIDE SEQUENCE [LARGE SCALE GENOMIC DNA]</scope>
    <source>
        <strain evidence="1 2">LR5S19</strain>
    </source>
</reference>
<dbReference type="Pfam" id="PF08863">
    <property type="entry name" value="YolD"/>
    <property type="match status" value="1"/>
</dbReference>
<evidence type="ECO:0000313" key="2">
    <source>
        <dbReference type="Proteomes" id="UP001235343"/>
    </source>
</evidence>
<name>A0ABT7L1N2_9BACI</name>
<dbReference type="EMBL" id="JASTZU010000018">
    <property type="protein sequence ID" value="MDL4839717.1"/>
    <property type="molecule type" value="Genomic_DNA"/>
</dbReference>
<proteinExistence type="predicted"/>
<protein>
    <submittedName>
        <fullName evidence="1">YolD-like family protein</fullName>
    </submittedName>
</protein>
<dbReference type="InterPro" id="IPR014962">
    <property type="entry name" value="YolD"/>
</dbReference>
<organism evidence="1 2">
    <name type="scientific">Aquibacillus rhizosphaerae</name>
    <dbReference type="NCBI Taxonomy" id="3051431"/>
    <lineage>
        <taxon>Bacteria</taxon>
        <taxon>Bacillati</taxon>
        <taxon>Bacillota</taxon>
        <taxon>Bacilli</taxon>
        <taxon>Bacillales</taxon>
        <taxon>Bacillaceae</taxon>
        <taxon>Aquibacillus</taxon>
    </lineage>
</organism>
<dbReference type="PANTHER" id="PTHR40051">
    <property type="entry name" value="IG HYPOTHETICAL 15966"/>
    <property type="match status" value="1"/>
</dbReference>
<comment type="caution">
    <text evidence="1">The sequence shown here is derived from an EMBL/GenBank/DDBJ whole genome shotgun (WGS) entry which is preliminary data.</text>
</comment>
<evidence type="ECO:0000313" key="1">
    <source>
        <dbReference type="EMBL" id="MDL4839717.1"/>
    </source>
</evidence>
<sequence length="108" mass="12592">MVNDRGTIKWTSLMLPEHVEMLKKLWNEDKTQTKPLLDEQELEQINLIMLEALESKFLVSITVFNRQISREYRGIITSINRNNHTLKLMGANGLLTIELVDVIEIEKI</sequence>
<dbReference type="PANTHER" id="PTHR40051:SF1">
    <property type="entry name" value="YOLD-LIKE FAMILY PROTEIN"/>
    <property type="match status" value="1"/>
</dbReference>
<accession>A0ABT7L1N2</accession>
<dbReference type="Proteomes" id="UP001235343">
    <property type="component" value="Unassembled WGS sequence"/>
</dbReference>
<gene>
    <name evidence="1" type="ORF">QQS35_04495</name>
</gene>
<keyword evidence="2" id="KW-1185">Reference proteome</keyword>